<protein>
    <submittedName>
        <fullName evidence="1">Uncharacterized protein</fullName>
    </submittedName>
</protein>
<keyword evidence="2" id="KW-1185">Reference proteome</keyword>
<accession>A0ABV4YUB9</accession>
<dbReference type="Proteomes" id="UP001241748">
    <property type="component" value="Unassembled WGS sequence"/>
</dbReference>
<dbReference type="EMBL" id="JAROBZ020000001">
    <property type="protein sequence ID" value="MFB3167693.1"/>
    <property type="molecule type" value="Genomic_DNA"/>
</dbReference>
<sequence length="47" mass="5651">MLNGLRFMVNWLVKVRSITYVFMSNRSGVPFFNYKSMINRKFSLPIF</sequence>
<name>A0ABV4YUB9_9BACI</name>
<gene>
    <name evidence="1" type="ORF">P5G62_011310</name>
</gene>
<evidence type="ECO:0000313" key="1">
    <source>
        <dbReference type="EMBL" id="MFB3167693.1"/>
    </source>
</evidence>
<dbReference type="RefSeq" id="WP_306074217.1">
    <property type="nucleotide sequence ID" value="NZ_JAROBZ020000001.1"/>
</dbReference>
<proteinExistence type="predicted"/>
<organism evidence="1 2">
    <name type="scientific">Neobacillus driksii</name>
    <dbReference type="NCBI Taxonomy" id="3035913"/>
    <lineage>
        <taxon>Bacteria</taxon>
        <taxon>Bacillati</taxon>
        <taxon>Bacillota</taxon>
        <taxon>Bacilli</taxon>
        <taxon>Bacillales</taxon>
        <taxon>Bacillaceae</taxon>
        <taxon>Neobacillus</taxon>
    </lineage>
</organism>
<comment type="caution">
    <text evidence="1">The sequence shown here is derived from an EMBL/GenBank/DDBJ whole genome shotgun (WGS) entry which is preliminary data.</text>
</comment>
<reference evidence="1 2" key="1">
    <citation type="submission" date="2024-05" db="EMBL/GenBank/DDBJ databases">
        <authorList>
            <person name="Venkateswaran K."/>
        </authorList>
    </citation>
    <scope>NUCLEOTIDE SEQUENCE [LARGE SCALE GENOMIC DNA]</scope>
    <source>
        <strain evidence="1 2">179-C4-2-HS</strain>
    </source>
</reference>
<evidence type="ECO:0000313" key="2">
    <source>
        <dbReference type="Proteomes" id="UP001241748"/>
    </source>
</evidence>